<keyword evidence="10" id="KW-1185">Reference proteome</keyword>
<protein>
    <recommendedName>
        <fullName evidence="2">Mitochondrial transcription factor 1</fullName>
    </recommendedName>
</protein>
<dbReference type="Gene3D" id="3.40.50.150">
    <property type="entry name" value="Vaccinia Virus protein VP39"/>
    <property type="match status" value="1"/>
</dbReference>
<evidence type="ECO:0000256" key="1">
    <source>
        <dbReference type="ARBA" id="ARBA00004173"/>
    </source>
</evidence>
<evidence type="ECO:0000313" key="10">
    <source>
        <dbReference type="Proteomes" id="UP000193986"/>
    </source>
</evidence>
<comment type="subcellular location">
    <subcellularLocation>
        <location evidence="1">Mitochondrion</location>
    </subcellularLocation>
</comment>
<dbReference type="GO" id="GO:0006391">
    <property type="term" value="P:transcription initiation at mitochondrial promoter"/>
    <property type="evidence" value="ECO:0007669"/>
    <property type="project" value="TreeGrafter"/>
</dbReference>
<dbReference type="InterPro" id="IPR001737">
    <property type="entry name" value="KsgA/Erm"/>
</dbReference>
<evidence type="ECO:0000256" key="7">
    <source>
        <dbReference type="ARBA" id="ARBA00024915"/>
    </source>
</evidence>
<sequence>MPKLRLPPLPPAEKWKNYFPRALLPLPLDPFAPVDFPNRILPTNREHTDEFVRALKLKENDIVLEQWGGPGQLTRSLVNGGNKVDEGPIAQAWKEHGPVVTKPSQGYKAAYDQVVRKRKSWSFPEWLDELPDGNPEASKASKGKKSKSTTSKAEPSATEAEKSASESETSTLESETSTLESNQMAESSTTSKQLPRPRLVVATESSPELLVRGLGLEPDNVEERIETLDRYGVPGGRTGYRFPDEVPKSKGLSQEERDAVLQQLDNMAQRRQTSDPAKVFPSLYEPNLLLNPSSPHVTALQRHLLANPLISQHIEKFDPNSDSPDNRPWNAPPPNIVFVATIPDGSRGETMLHRWIHSPIGAAQGTPSWFWTYGRIRIAFLLGRRFYDRLTSGPGEACHSKITIVTKALFDLTPLPPYHHVFNNDKQSRGTEPRPPGFMTTVQGQQAKLDEFRATYDKGPRTIMYPNDIYPRPVLQAGETESRPFPRPPLLGLLLEPKVNCVITMEQRQVWDFVLRRLFVRQSHSLRDSLPSLAFGANLLVNKIEGKQDPGSYSGIDTDTDKIIKDLTVEEWFRIVDVVDKWPFKPSSMLLADYAAGQES</sequence>
<comment type="function">
    <text evidence="7">Mitochondrial transcription factor that confers selective promoter recognition on the core subunit of the yeast mitochondrial RNA polymerase. Interacts with DNA in a non-specific manner.</text>
</comment>
<evidence type="ECO:0000256" key="2">
    <source>
        <dbReference type="ARBA" id="ARBA00013836"/>
    </source>
</evidence>
<evidence type="ECO:0000256" key="5">
    <source>
        <dbReference type="ARBA" id="ARBA00022691"/>
    </source>
</evidence>
<evidence type="ECO:0000256" key="6">
    <source>
        <dbReference type="ARBA" id="ARBA00022884"/>
    </source>
</evidence>
<feature type="compositionally biased region" description="Low complexity" evidence="8">
    <location>
        <begin position="148"/>
        <end position="158"/>
    </location>
</feature>
<evidence type="ECO:0000256" key="3">
    <source>
        <dbReference type="ARBA" id="ARBA00022603"/>
    </source>
</evidence>
<keyword evidence="5" id="KW-0949">S-adenosyl-L-methionine</keyword>
<dbReference type="InterPro" id="IPR029063">
    <property type="entry name" value="SAM-dependent_MTases_sf"/>
</dbReference>
<dbReference type="GO" id="GO:0005759">
    <property type="term" value="C:mitochondrial matrix"/>
    <property type="evidence" value="ECO:0007669"/>
    <property type="project" value="TreeGrafter"/>
</dbReference>
<keyword evidence="6" id="KW-0694">RNA-binding</keyword>
<feature type="region of interest" description="Disordered" evidence="8">
    <location>
        <begin position="125"/>
        <end position="198"/>
    </location>
</feature>
<accession>A0A1Y2BG21</accession>
<feature type="compositionally biased region" description="Low complexity" evidence="8">
    <location>
        <begin position="166"/>
        <end position="181"/>
    </location>
</feature>
<dbReference type="Gene3D" id="1.10.8.100">
    <property type="entry name" value="Ribosomal RNA adenine dimethylase-like, domain 2"/>
    <property type="match status" value="1"/>
</dbReference>
<dbReference type="GO" id="GO:0003723">
    <property type="term" value="F:RNA binding"/>
    <property type="evidence" value="ECO:0007669"/>
    <property type="project" value="UniProtKB-KW"/>
</dbReference>
<dbReference type="PANTHER" id="PTHR11727:SF17">
    <property type="entry name" value="DIMETHYLADENOSINE TRANSFERASE 1, MITOCHONDRIAL"/>
    <property type="match status" value="1"/>
</dbReference>
<keyword evidence="3" id="KW-0489">Methyltransferase</keyword>
<dbReference type="InParanoid" id="A0A1Y2BG21"/>
<name>A0A1Y2BG21_9TREE</name>
<dbReference type="GO" id="GO:0034246">
    <property type="term" value="F:mitochondrial transcription factor activity"/>
    <property type="evidence" value="ECO:0007669"/>
    <property type="project" value="TreeGrafter"/>
</dbReference>
<comment type="caution">
    <text evidence="9">The sequence shown here is derived from an EMBL/GenBank/DDBJ whole genome shotgun (WGS) entry which is preliminary data.</text>
</comment>
<evidence type="ECO:0000256" key="8">
    <source>
        <dbReference type="SAM" id="MobiDB-lite"/>
    </source>
</evidence>
<reference evidence="9 10" key="1">
    <citation type="submission" date="2016-07" db="EMBL/GenBank/DDBJ databases">
        <title>Pervasive Adenine N6-methylation of Active Genes in Fungi.</title>
        <authorList>
            <consortium name="DOE Joint Genome Institute"/>
            <person name="Mondo S.J."/>
            <person name="Dannebaum R.O."/>
            <person name="Kuo R.C."/>
            <person name="Labutti K."/>
            <person name="Haridas S."/>
            <person name="Kuo A."/>
            <person name="Salamov A."/>
            <person name="Ahrendt S.R."/>
            <person name="Lipzen A."/>
            <person name="Sullivan W."/>
            <person name="Andreopoulos W.B."/>
            <person name="Clum A."/>
            <person name="Lindquist E."/>
            <person name="Daum C."/>
            <person name="Ramamoorthy G.K."/>
            <person name="Gryganskyi A."/>
            <person name="Culley D."/>
            <person name="Magnuson J.K."/>
            <person name="James T.Y."/>
            <person name="O'Malley M.A."/>
            <person name="Stajich J.E."/>
            <person name="Spatafora J.W."/>
            <person name="Visel A."/>
            <person name="Grigoriev I.V."/>
        </authorList>
    </citation>
    <scope>NUCLEOTIDE SEQUENCE [LARGE SCALE GENOMIC DNA]</scope>
    <source>
        <strain evidence="9 10">68-887.2</strain>
    </source>
</reference>
<dbReference type="OrthoDB" id="16079at2759"/>
<keyword evidence="4" id="KW-0808">Transferase</keyword>
<proteinExistence type="predicted"/>
<dbReference type="EMBL" id="MCFC01000005">
    <property type="protein sequence ID" value="ORY33771.1"/>
    <property type="molecule type" value="Genomic_DNA"/>
</dbReference>
<evidence type="ECO:0000256" key="4">
    <source>
        <dbReference type="ARBA" id="ARBA00022679"/>
    </source>
</evidence>
<dbReference type="InterPro" id="IPR023165">
    <property type="entry name" value="rRNA_Ade_diMease-like_C"/>
</dbReference>
<organism evidence="9 10">
    <name type="scientific">Naematelia encephala</name>
    <dbReference type="NCBI Taxonomy" id="71784"/>
    <lineage>
        <taxon>Eukaryota</taxon>
        <taxon>Fungi</taxon>
        <taxon>Dikarya</taxon>
        <taxon>Basidiomycota</taxon>
        <taxon>Agaricomycotina</taxon>
        <taxon>Tremellomycetes</taxon>
        <taxon>Tremellales</taxon>
        <taxon>Naemateliaceae</taxon>
        <taxon>Naematelia</taxon>
    </lineage>
</organism>
<feature type="compositionally biased region" description="Polar residues" evidence="8">
    <location>
        <begin position="182"/>
        <end position="193"/>
    </location>
</feature>
<dbReference type="AlphaFoldDB" id="A0A1Y2BG21"/>
<dbReference type="PANTHER" id="PTHR11727">
    <property type="entry name" value="DIMETHYLADENOSINE TRANSFERASE"/>
    <property type="match status" value="1"/>
</dbReference>
<dbReference type="STRING" id="71784.A0A1Y2BG21"/>
<dbReference type="Proteomes" id="UP000193986">
    <property type="component" value="Unassembled WGS sequence"/>
</dbReference>
<gene>
    <name evidence="9" type="ORF">BCR39DRAFT_519166</name>
</gene>
<evidence type="ECO:0000313" key="9">
    <source>
        <dbReference type="EMBL" id="ORY33771.1"/>
    </source>
</evidence>
<dbReference type="GO" id="GO:0000179">
    <property type="term" value="F:rRNA (adenine-N6,N6-)-dimethyltransferase activity"/>
    <property type="evidence" value="ECO:0007669"/>
    <property type="project" value="TreeGrafter"/>
</dbReference>